<organism evidence="1 2">
    <name type="scientific">Lactuca saligna</name>
    <name type="common">Willowleaf lettuce</name>
    <dbReference type="NCBI Taxonomy" id="75948"/>
    <lineage>
        <taxon>Eukaryota</taxon>
        <taxon>Viridiplantae</taxon>
        <taxon>Streptophyta</taxon>
        <taxon>Embryophyta</taxon>
        <taxon>Tracheophyta</taxon>
        <taxon>Spermatophyta</taxon>
        <taxon>Magnoliopsida</taxon>
        <taxon>eudicotyledons</taxon>
        <taxon>Gunneridae</taxon>
        <taxon>Pentapetalae</taxon>
        <taxon>asterids</taxon>
        <taxon>campanulids</taxon>
        <taxon>Asterales</taxon>
        <taxon>Asteraceae</taxon>
        <taxon>Cichorioideae</taxon>
        <taxon>Cichorieae</taxon>
        <taxon>Lactucinae</taxon>
        <taxon>Lactuca</taxon>
    </lineage>
</organism>
<evidence type="ECO:0000313" key="2">
    <source>
        <dbReference type="Proteomes" id="UP001177003"/>
    </source>
</evidence>
<keyword evidence="2" id="KW-1185">Reference proteome</keyword>
<accession>A0AA36EHZ9</accession>
<evidence type="ECO:0000313" key="1">
    <source>
        <dbReference type="EMBL" id="CAI9297476.1"/>
    </source>
</evidence>
<protein>
    <submittedName>
        <fullName evidence="1">Uncharacterized protein</fullName>
    </submittedName>
</protein>
<dbReference type="AlphaFoldDB" id="A0AA36EHZ9"/>
<dbReference type="Proteomes" id="UP001177003">
    <property type="component" value="Chromosome 8"/>
</dbReference>
<gene>
    <name evidence="1" type="ORF">LSALG_LOCUS36288</name>
</gene>
<proteinExistence type="predicted"/>
<reference evidence="1" key="1">
    <citation type="submission" date="2023-04" db="EMBL/GenBank/DDBJ databases">
        <authorList>
            <person name="Vijverberg K."/>
            <person name="Xiong W."/>
            <person name="Schranz E."/>
        </authorList>
    </citation>
    <scope>NUCLEOTIDE SEQUENCE</scope>
</reference>
<dbReference type="EMBL" id="OX465084">
    <property type="protein sequence ID" value="CAI9297476.1"/>
    <property type="molecule type" value="Genomic_DNA"/>
</dbReference>
<sequence length="163" mass="18262">MMKMIWADSLIVLFKSGLIAKMKPLLRKGNASLFTRKINQLILASQDSSCKAYSKVAVESILERVIKDHVTNAYNMANVVSNSIDVCKSMTEKVDKLIANTIYFMEDYNNTYNSNTIIANKAIQNVGAMLKVEKANFVKLHKEFLSNNEAFQSSHGGTCWISV</sequence>
<name>A0AA36EHZ9_LACSI</name>